<evidence type="ECO:0000313" key="2">
    <source>
        <dbReference type="EMBL" id="KAJ8345756.1"/>
    </source>
</evidence>
<proteinExistence type="predicted"/>
<accession>A0A9Q1EV98</accession>
<comment type="caution">
    <text evidence="2">The sequence shown here is derived from an EMBL/GenBank/DDBJ whole genome shotgun (WGS) entry which is preliminary data.</text>
</comment>
<dbReference type="Proteomes" id="UP001152622">
    <property type="component" value="Chromosome 12"/>
</dbReference>
<protein>
    <submittedName>
        <fullName evidence="2">Uncharacterized protein</fullName>
    </submittedName>
</protein>
<feature type="region of interest" description="Disordered" evidence="1">
    <location>
        <begin position="163"/>
        <end position="201"/>
    </location>
</feature>
<evidence type="ECO:0000313" key="3">
    <source>
        <dbReference type="Proteomes" id="UP001152622"/>
    </source>
</evidence>
<feature type="region of interest" description="Disordered" evidence="1">
    <location>
        <begin position="45"/>
        <end position="72"/>
    </location>
</feature>
<feature type="compositionally biased region" description="Basic and acidic residues" evidence="1">
    <location>
        <begin position="163"/>
        <end position="175"/>
    </location>
</feature>
<sequence>MQCSYEDPGFFPAELQVETKKLVSRIMEETGAELIHLGRATARRSPTRDVGSMLTEGAPRPPKSGGSGVGMPDPDTTVYMEDPEDEGSCVGVRIWGFSEILIRQVTQLLLESRRCGTEPLMDLDAAKDYHVELLYKFVEQVVKNLLENITHLNQDSPTVEAELEAKKEPSVRLRPSETALDAPRGLPTVEEEPGVAPSDESIPQVRLVSELTGAEKVRPGSEQKPPKSPFRLTQMFANSVAPLVLEDSLDGSASLSAIDKPKRNCSSLTAALSGLFCFSCSTDIHQ</sequence>
<reference evidence="2" key="1">
    <citation type="journal article" date="2023" name="Science">
        <title>Genome structures resolve the early diversification of teleost fishes.</title>
        <authorList>
            <person name="Parey E."/>
            <person name="Louis A."/>
            <person name="Montfort J."/>
            <person name="Bouchez O."/>
            <person name="Roques C."/>
            <person name="Iampietro C."/>
            <person name="Lluch J."/>
            <person name="Castinel A."/>
            <person name="Donnadieu C."/>
            <person name="Desvignes T."/>
            <person name="Floi Bucao C."/>
            <person name="Jouanno E."/>
            <person name="Wen M."/>
            <person name="Mejri S."/>
            <person name="Dirks R."/>
            <person name="Jansen H."/>
            <person name="Henkel C."/>
            <person name="Chen W.J."/>
            <person name="Zahm M."/>
            <person name="Cabau C."/>
            <person name="Klopp C."/>
            <person name="Thompson A.W."/>
            <person name="Robinson-Rechavi M."/>
            <person name="Braasch I."/>
            <person name="Lecointre G."/>
            <person name="Bobe J."/>
            <person name="Postlethwait J.H."/>
            <person name="Berthelot C."/>
            <person name="Roest Crollius H."/>
            <person name="Guiguen Y."/>
        </authorList>
    </citation>
    <scope>NUCLEOTIDE SEQUENCE</scope>
    <source>
        <strain evidence="2">WJC10195</strain>
    </source>
</reference>
<gene>
    <name evidence="2" type="ORF">SKAU_G00299490</name>
</gene>
<organism evidence="2 3">
    <name type="scientific">Synaphobranchus kaupii</name>
    <name type="common">Kaup's arrowtooth eel</name>
    <dbReference type="NCBI Taxonomy" id="118154"/>
    <lineage>
        <taxon>Eukaryota</taxon>
        <taxon>Metazoa</taxon>
        <taxon>Chordata</taxon>
        <taxon>Craniata</taxon>
        <taxon>Vertebrata</taxon>
        <taxon>Euteleostomi</taxon>
        <taxon>Actinopterygii</taxon>
        <taxon>Neopterygii</taxon>
        <taxon>Teleostei</taxon>
        <taxon>Anguilliformes</taxon>
        <taxon>Synaphobranchidae</taxon>
        <taxon>Synaphobranchus</taxon>
    </lineage>
</organism>
<dbReference type="AlphaFoldDB" id="A0A9Q1EV98"/>
<keyword evidence="3" id="KW-1185">Reference proteome</keyword>
<evidence type="ECO:0000256" key="1">
    <source>
        <dbReference type="SAM" id="MobiDB-lite"/>
    </source>
</evidence>
<name>A0A9Q1EV98_SYNKA</name>
<dbReference type="EMBL" id="JAINUF010000012">
    <property type="protein sequence ID" value="KAJ8345756.1"/>
    <property type="molecule type" value="Genomic_DNA"/>
</dbReference>
<dbReference type="OrthoDB" id="8897826at2759"/>